<gene>
    <name evidence="3" type="ORF">J2TS6_13470</name>
</gene>
<evidence type="ECO:0000313" key="4">
    <source>
        <dbReference type="Proteomes" id="UP000679779"/>
    </source>
</evidence>
<evidence type="ECO:0000313" key="3">
    <source>
        <dbReference type="EMBL" id="GIO30206.1"/>
    </source>
</evidence>
<dbReference type="PANTHER" id="PTHR43861">
    <property type="entry name" value="TRANS-ACONITATE 2-METHYLTRANSFERASE-RELATED"/>
    <property type="match status" value="1"/>
</dbReference>
<reference evidence="3" key="1">
    <citation type="submission" date="2021-03" db="EMBL/GenBank/DDBJ databases">
        <title>Antimicrobial resistance genes in bacteria isolated from Japanese honey, and their potential for conferring macrolide and lincosamide resistance in the American foulbrood pathogen Paenibacillus larvae.</title>
        <authorList>
            <person name="Okamoto M."/>
            <person name="Kumagai M."/>
            <person name="Kanamori H."/>
            <person name="Takamatsu D."/>
        </authorList>
    </citation>
    <scope>NUCLEOTIDE SEQUENCE</scope>
    <source>
        <strain evidence="3">J2TS6</strain>
    </source>
</reference>
<evidence type="ECO:0000256" key="1">
    <source>
        <dbReference type="ARBA" id="ARBA00022679"/>
    </source>
</evidence>
<dbReference type="PANTHER" id="PTHR43861:SF3">
    <property type="entry name" value="PUTATIVE (AFU_ORTHOLOGUE AFUA_2G14390)-RELATED"/>
    <property type="match status" value="1"/>
</dbReference>
<sequence>MEYMGNQKYWDDKFAKRGDRRLHPEKSLVDHLPYFKKGSVLDLACGDGRNTLFLLEHHFNVTGVDFSREALNRLEKFAHANHYRVHTQQIDLGDPDSLKDIGVFDNIVINHYRLNKAQLAAIDEHLSAGGILFVCGFGHKHKEEDSVRQEDLIQPTDFDGLQKSMTLLTYTETEDENGFLVTYLFSKN</sequence>
<dbReference type="EMBL" id="BORQ01000001">
    <property type="protein sequence ID" value="GIO30206.1"/>
    <property type="molecule type" value="Genomic_DNA"/>
</dbReference>
<keyword evidence="3" id="KW-0489">Methyltransferase</keyword>
<dbReference type="InterPro" id="IPR041698">
    <property type="entry name" value="Methyltransf_25"/>
</dbReference>
<dbReference type="GO" id="GO:0008168">
    <property type="term" value="F:methyltransferase activity"/>
    <property type="evidence" value="ECO:0007669"/>
    <property type="project" value="UniProtKB-KW"/>
</dbReference>
<dbReference type="SUPFAM" id="SSF53335">
    <property type="entry name" value="S-adenosyl-L-methionine-dependent methyltransferases"/>
    <property type="match status" value="1"/>
</dbReference>
<proteinExistence type="predicted"/>
<dbReference type="Gene3D" id="3.40.50.150">
    <property type="entry name" value="Vaccinia Virus protein VP39"/>
    <property type="match status" value="1"/>
</dbReference>
<comment type="caution">
    <text evidence="3">The sequence shown here is derived from an EMBL/GenBank/DDBJ whole genome shotgun (WGS) entry which is preliminary data.</text>
</comment>
<organism evidence="3 4">
    <name type="scientific">Paenibacillus albilobatus</name>
    <dbReference type="NCBI Taxonomy" id="2716884"/>
    <lineage>
        <taxon>Bacteria</taxon>
        <taxon>Bacillati</taxon>
        <taxon>Bacillota</taxon>
        <taxon>Bacilli</taxon>
        <taxon>Bacillales</taxon>
        <taxon>Paenibacillaceae</taxon>
        <taxon>Paenibacillus</taxon>
    </lineage>
</organism>
<feature type="domain" description="Methyltransferase" evidence="2">
    <location>
        <begin position="40"/>
        <end position="129"/>
    </location>
</feature>
<dbReference type="Pfam" id="PF13649">
    <property type="entry name" value="Methyltransf_25"/>
    <property type="match status" value="1"/>
</dbReference>
<protein>
    <submittedName>
        <fullName evidence="3">SAM-dependent methyltransferase</fullName>
    </submittedName>
</protein>
<evidence type="ECO:0000259" key="2">
    <source>
        <dbReference type="Pfam" id="PF13649"/>
    </source>
</evidence>
<dbReference type="AlphaFoldDB" id="A0A920C8K3"/>
<dbReference type="CDD" id="cd02440">
    <property type="entry name" value="AdoMet_MTases"/>
    <property type="match status" value="1"/>
</dbReference>
<dbReference type="RefSeq" id="WP_160040110.1">
    <property type="nucleotide sequence ID" value="NZ_BORQ01000001.1"/>
</dbReference>
<dbReference type="GO" id="GO:0032259">
    <property type="term" value="P:methylation"/>
    <property type="evidence" value="ECO:0007669"/>
    <property type="project" value="UniProtKB-KW"/>
</dbReference>
<dbReference type="InterPro" id="IPR029063">
    <property type="entry name" value="SAM-dependent_MTases_sf"/>
</dbReference>
<dbReference type="Proteomes" id="UP000679779">
    <property type="component" value="Unassembled WGS sequence"/>
</dbReference>
<keyword evidence="1" id="KW-0808">Transferase</keyword>
<accession>A0A920C8K3</accession>
<keyword evidence="4" id="KW-1185">Reference proteome</keyword>
<name>A0A920C8K3_9BACL</name>